<accession>A0ABY5M8D8</accession>
<feature type="transmembrane region" description="Helical" evidence="5">
    <location>
        <begin position="241"/>
        <end position="262"/>
    </location>
</feature>
<dbReference type="PANTHER" id="PTHR33514:SF15">
    <property type="entry name" value="COBALT TRANSPORT PROTEIN"/>
    <property type="match status" value="1"/>
</dbReference>
<proteinExistence type="predicted"/>
<feature type="transmembrane region" description="Helical" evidence="5">
    <location>
        <begin position="68"/>
        <end position="89"/>
    </location>
</feature>
<evidence type="ECO:0000313" key="6">
    <source>
        <dbReference type="EMBL" id="UUP13386.1"/>
    </source>
</evidence>
<reference evidence="6 7" key="1">
    <citation type="submission" date="2022-08" db="EMBL/GenBank/DDBJ databases">
        <title>novel species in genus Aeromicrobium.</title>
        <authorList>
            <person name="Ye L."/>
        </authorList>
    </citation>
    <scope>NUCLEOTIDE SEQUENCE [LARGE SCALE GENOMIC DNA]</scope>
    <source>
        <strain evidence="7">zg-Y1379</strain>
    </source>
</reference>
<feature type="transmembrane region" description="Helical" evidence="5">
    <location>
        <begin position="344"/>
        <end position="365"/>
    </location>
</feature>
<feature type="transmembrane region" description="Helical" evidence="5">
    <location>
        <begin position="160"/>
        <end position="179"/>
    </location>
</feature>
<keyword evidence="3 5" id="KW-1133">Transmembrane helix</keyword>
<evidence type="ECO:0000256" key="1">
    <source>
        <dbReference type="ARBA" id="ARBA00004141"/>
    </source>
</evidence>
<gene>
    <name evidence="6" type="ORF">NQV15_16285</name>
</gene>
<evidence type="ECO:0000256" key="2">
    <source>
        <dbReference type="ARBA" id="ARBA00022692"/>
    </source>
</evidence>
<keyword evidence="4 5" id="KW-0472">Membrane</keyword>
<dbReference type="InterPro" id="IPR003339">
    <property type="entry name" value="ABC/ECF_trnsptr_transmembrane"/>
</dbReference>
<evidence type="ECO:0000313" key="7">
    <source>
        <dbReference type="Proteomes" id="UP001316184"/>
    </source>
</evidence>
<dbReference type="RefSeq" id="WP_232403957.1">
    <property type="nucleotide sequence ID" value="NZ_CP102173.1"/>
</dbReference>
<name>A0ABY5M8D8_9ACTN</name>
<dbReference type="Proteomes" id="UP001316184">
    <property type="component" value="Chromosome"/>
</dbReference>
<protein>
    <submittedName>
        <fullName evidence="6">Energy-coupling factor transporter transmembrane protein EcfT</fullName>
    </submittedName>
</protein>
<keyword evidence="7" id="KW-1185">Reference proteome</keyword>
<feature type="transmembrane region" description="Helical" evidence="5">
    <location>
        <begin position="274"/>
        <end position="293"/>
    </location>
</feature>
<dbReference type="CDD" id="cd16914">
    <property type="entry name" value="EcfT"/>
    <property type="match status" value="1"/>
</dbReference>
<dbReference type="PANTHER" id="PTHR33514">
    <property type="entry name" value="PROTEIN ABCI12, CHLOROPLASTIC"/>
    <property type="match status" value="1"/>
</dbReference>
<feature type="transmembrane region" description="Helical" evidence="5">
    <location>
        <begin position="24"/>
        <end position="56"/>
    </location>
</feature>
<evidence type="ECO:0000256" key="5">
    <source>
        <dbReference type="SAM" id="Phobius"/>
    </source>
</evidence>
<evidence type="ECO:0000256" key="3">
    <source>
        <dbReference type="ARBA" id="ARBA00022989"/>
    </source>
</evidence>
<sequence length="373" mass="39458">MAAQGGGRAVIATVLPRDLHPGAWWIWSLGLAAAVSRMANPILIVLVVLVACFVVLARRTEAPWAMSFRFYLYLGLLIIGIRVVFRILVGGSGGGPVLFTLPSIPLPEAVRGIELLGPVTRDSLLAALYDGMRLAAIVICVGAANTLANPKRLLKSMPPALYEVGTAIVVALSVFPQLAESVQRVRRARRLRGDPGKGIGSLRRIIVPVLEDALERSMTLAAGMDARGYGRSGEATRSARLLTGTLMLAGLVGLCVGTYAYLDSTAPRALAWPMLAAGVVLAVLGFVVAGRRVERTRYRPDRWRTGELVAVASGVAVAVLTYAIAARRPDVILPSVADGPELTIAALVAVMIGLVPAFLTPPPVLDATAEVRR</sequence>
<keyword evidence="2 5" id="KW-0812">Transmembrane</keyword>
<dbReference type="EMBL" id="CP102173">
    <property type="protein sequence ID" value="UUP13386.1"/>
    <property type="molecule type" value="Genomic_DNA"/>
</dbReference>
<evidence type="ECO:0000256" key="4">
    <source>
        <dbReference type="ARBA" id="ARBA00023136"/>
    </source>
</evidence>
<organism evidence="6 7">
    <name type="scientific">Aeromicrobium wangtongii</name>
    <dbReference type="NCBI Taxonomy" id="2969247"/>
    <lineage>
        <taxon>Bacteria</taxon>
        <taxon>Bacillati</taxon>
        <taxon>Actinomycetota</taxon>
        <taxon>Actinomycetes</taxon>
        <taxon>Propionibacteriales</taxon>
        <taxon>Nocardioidaceae</taxon>
        <taxon>Aeromicrobium</taxon>
    </lineage>
</organism>
<comment type="subcellular location">
    <subcellularLocation>
        <location evidence="1">Membrane</location>
        <topology evidence="1">Multi-pass membrane protein</topology>
    </subcellularLocation>
</comment>
<dbReference type="Pfam" id="PF02361">
    <property type="entry name" value="CbiQ"/>
    <property type="match status" value="1"/>
</dbReference>
<feature type="transmembrane region" description="Helical" evidence="5">
    <location>
        <begin position="305"/>
        <end position="324"/>
    </location>
</feature>